<dbReference type="Proteomes" id="UP001465976">
    <property type="component" value="Unassembled WGS sequence"/>
</dbReference>
<feature type="region of interest" description="Disordered" evidence="1">
    <location>
        <begin position="243"/>
        <end position="289"/>
    </location>
</feature>
<protein>
    <submittedName>
        <fullName evidence="2">Uncharacterized protein</fullName>
    </submittedName>
</protein>
<keyword evidence="3" id="KW-1185">Reference proteome</keyword>
<accession>A0ABR3F342</accession>
<evidence type="ECO:0000313" key="2">
    <source>
        <dbReference type="EMBL" id="KAL0569414.1"/>
    </source>
</evidence>
<reference evidence="2 3" key="1">
    <citation type="submission" date="2024-02" db="EMBL/GenBank/DDBJ databases">
        <title>A draft genome for the cacao thread blight pathogen Marasmius crinis-equi.</title>
        <authorList>
            <person name="Cohen S.P."/>
            <person name="Baruah I.K."/>
            <person name="Amoako-Attah I."/>
            <person name="Bukari Y."/>
            <person name="Meinhardt L.W."/>
            <person name="Bailey B.A."/>
        </authorList>
    </citation>
    <scope>NUCLEOTIDE SEQUENCE [LARGE SCALE GENOMIC DNA]</scope>
    <source>
        <strain evidence="2 3">GH-76</strain>
    </source>
</reference>
<evidence type="ECO:0000256" key="1">
    <source>
        <dbReference type="SAM" id="MobiDB-lite"/>
    </source>
</evidence>
<evidence type="ECO:0000313" key="3">
    <source>
        <dbReference type="Proteomes" id="UP001465976"/>
    </source>
</evidence>
<name>A0ABR3F342_9AGAR</name>
<gene>
    <name evidence="2" type="ORF">V5O48_012549</name>
</gene>
<feature type="compositionally biased region" description="Polar residues" evidence="1">
    <location>
        <begin position="251"/>
        <end position="270"/>
    </location>
</feature>
<sequence>MPQKPSTHQPTSKWWDPLPPTAFLSEPDTDIRGLGRWKSQALTPYEIDIQHLLLRVGRYRTSQAADGEDTNRQISMLEGQLERHFRILSTQPLPYGEAQKLFAFVCRWYLELGAALDWVEVIQPVMDGVTPPTPSSSFIASNAMGAFLYNLSDCEFFFKAGIPFWFVRPEDQLVSARLDREVPLSTPASLGIPLDNHISDEIIFSGANTDPRKALAIERYGKKILDTKRNPFDVACGEQLKTHENLKAHSPSDTVSSRRSNRLKQTSTSRKAPYKKPSPTTERDKFGEVESPFTPDVPHVWVQALGSIDKSRRPPKADVTNGGYVFPDPGMVLFSPPEKMTRVLSAWLRLRDVLIFRVTMAPCLASGAWSPQQWRLLLAVSDSHPSKSGTYMAQQRQVVKDLLGECLTHYNLTHEPIQHSYFTWRNKRYPLKELANAAIAREIVYELFELNFRSEFDALDQKLRKPNSPTSHPTSASATVQSCFPGTATATSLLEIDWKQVHGGLATLDLTQRGAYIRKMCLAMKDWPGGLRGLELLQGSVQESELRKTEEWATRFYCQTFYENFGRPPIIPHSLSAANSSARYL</sequence>
<comment type="caution">
    <text evidence="2">The sequence shown here is derived from an EMBL/GenBank/DDBJ whole genome shotgun (WGS) entry which is preliminary data.</text>
</comment>
<proteinExistence type="predicted"/>
<organism evidence="2 3">
    <name type="scientific">Marasmius crinis-equi</name>
    <dbReference type="NCBI Taxonomy" id="585013"/>
    <lineage>
        <taxon>Eukaryota</taxon>
        <taxon>Fungi</taxon>
        <taxon>Dikarya</taxon>
        <taxon>Basidiomycota</taxon>
        <taxon>Agaricomycotina</taxon>
        <taxon>Agaricomycetes</taxon>
        <taxon>Agaricomycetidae</taxon>
        <taxon>Agaricales</taxon>
        <taxon>Marasmiineae</taxon>
        <taxon>Marasmiaceae</taxon>
        <taxon>Marasmius</taxon>
    </lineage>
</organism>
<dbReference type="EMBL" id="JBAHYK010001124">
    <property type="protein sequence ID" value="KAL0569414.1"/>
    <property type="molecule type" value="Genomic_DNA"/>
</dbReference>